<dbReference type="Gene3D" id="1.10.1740.10">
    <property type="match status" value="1"/>
</dbReference>
<evidence type="ECO:0000313" key="7">
    <source>
        <dbReference type="EMBL" id="GAA4438833.1"/>
    </source>
</evidence>
<keyword evidence="2" id="KW-0805">Transcription regulation</keyword>
<evidence type="ECO:0000259" key="6">
    <source>
        <dbReference type="Pfam" id="PF08281"/>
    </source>
</evidence>
<proteinExistence type="inferred from homology"/>
<dbReference type="InterPro" id="IPR013325">
    <property type="entry name" value="RNA_pol_sigma_r2"/>
</dbReference>
<keyword evidence="3" id="KW-0731">Sigma factor</keyword>
<protein>
    <submittedName>
        <fullName evidence="7">Sigma-70 family RNA polymerase sigma factor</fullName>
    </submittedName>
</protein>
<comment type="caution">
    <text evidence="7">The sequence shown here is derived from an EMBL/GenBank/DDBJ whole genome shotgun (WGS) entry which is preliminary data.</text>
</comment>
<name>A0ABP8LY99_9BACT</name>
<evidence type="ECO:0000259" key="5">
    <source>
        <dbReference type="Pfam" id="PF04542"/>
    </source>
</evidence>
<gene>
    <name evidence="7" type="ORF">GCM10023091_20000</name>
</gene>
<dbReference type="PANTHER" id="PTHR43133:SF46">
    <property type="entry name" value="RNA POLYMERASE SIGMA-70 FACTOR ECF SUBFAMILY"/>
    <property type="match status" value="1"/>
</dbReference>
<dbReference type="InterPro" id="IPR007627">
    <property type="entry name" value="RNA_pol_sigma70_r2"/>
</dbReference>
<reference evidence="8" key="1">
    <citation type="journal article" date="2019" name="Int. J. Syst. Evol. Microbiol.">
        <title>The Global Catalogue of Microorganisms (GCM) 10K type strain sequencing project: providing services to taxonomists for standard genome sequencing and annotation.</title>
        <authorList>
            <consortium name="The Broad Institute Genomics Platform"/>
            <consortium name="The Broad Institute Genome Sequencing Center for Infectious Disease"/>
            <person name="Wu L."/>
            <person name="Ma J."/>
        </authorList>
    </citation>
    <scope>NUCLEOTIDE SEQUENCE [LARGE SCALE GENOMIC DNA]</scope>
    <source>
        <strain evidence="8">JCM 31920</strain>
    </source>
</reference>
<dbReference type="InterPro" id="IPR014284">
    <property type="entry name" value="RNA_pol_sigma-70_dom"/>
</dbReference>
<dbReference type="PANTHER" id="PTHR43133">
    <property type="entry name" value="RNA POLYMERASE ECF-TYPE SIGMA FACTO"/>
    <property type="match status" value="1"/>
</dbReference>
<dbReference type="Proteomes" id="UP001501508">
    <property type="component" value="Unassembled WGS sequence"/>
</dbReference>
<keyword evidence="8" id="KW-1185">Reference proteome</keyword>
<dbReference type="Pfam" id="PF08281">
    <property type="entry name" value="Sigma70_r4_2"/>
    <property type="match status" value="1"/>
</dbReference>
<evidence type="ECO:0000256" key="3">
    <source>
        <dbReference type="ARBA" id="ARBA00023082"/>
    </source>
</evidence>
<dbReference type="Gene3D" id="1.10.10.10">
    <property type="entry name" value="Winged helix-like DNA-binding domain superfamily/Winged helix DNA-binding domain"/>
    <property type="match status" value="1"/>
</dbReference>
<dbReference type="InterPro" id="IPR039425">
    <property type="entry name" value="RNA_pol_sigma-70-like"/>
</dbReference>
<dbReference type="SUPFAM" id="SSF88659">
    <property type="entry name" value="Sigma3 and sigma4 domains of RNA polymerase sigma factors"/>
    <property type="match status" value="1"/>
</dbReference>
<accession>A0ABP8LY99</accession>
<evidence type="ECO:0000256" key="4">
    <source>
        <dbReference type="ARBA" id="ARBA00023163"/>
    </source>
</evidence>
<organism evidence="7 8">
    <name type="scientific">Ravibacter arvi</name>
    <dbReference type="NCBI Taxonomy" id="2051041"/>
    <lineage>
        <taxon>Bacteria</taxon>
        <taxon>Pseudomonadati</taxon>
        <taxon>Bacteroidota</taxon>
        <taxon>Cytophagia</taxon>
        <taxon>Cytophagales</taxon>
        <taxon>Spirosomataceae</taxon>
        <taxon>Ravibacter</taxon>
    </lineage>
</organism>
<evidence type="ECO:0000256" key="2">
    <source>
        <dbReference type="ARBA" id="ARBA00023015"/>
    </source>
</evidence>
<evidence type="ECO:0000313" key="8">
    <source>
        <dbReference type="Proteomes" id="UP001501508"/>
    </source>
</evidence>
<dbReference type="RefSeq" id="WP_345028480.1">
    <property type="nucleotide sequence ID" value="NZ_BAABEY010000020.1"/>
</dbReference>
<feature type="domain" description="RNA polymerase sigma-70 region 2" evidence="5">
    <location>
        <begin position="22"/>
        <end position="88"/>
    </location>
</feature>
<comment type="similarity">
    <text evidence="1">Belongs to the sigma-70 factor family. ECF subfamily.</text>
</comment>
<evidence type="ECO:0000256" key="1">
    <source>
        <dbReference type="ARBA" id="ARBA00010641"/>
    </source>
</evidence>
<dbReference type="EMBL" id="BAABEY010000020">
    <property type="protein sequence ID" value="GAA4438833.1"/>
    <property type="molecule type" value="Genomic_DNA"/>
</dbReference>
<dbReference type="Pfam" id="PF04542">
    <property type="entry name" value="Sigma70_r2"/>
    <property type="match status" value="1"/>
</dbReference>
<feature type="domain" description="RNA polymerase sigma factor 70 region 4 type 2" evidence="6">
    <location>
        <begin position="120"/>
        <end position="170"/>
    </location>
</feature>
<dbReference type="SUPFAM" id="SSF88946">
    <property type="entry name" value="Sigma2 domain of RNA polymerase sigma factors"/>
    <property type="match status" value="1"/>
</dbReference>
<keyword evidence="4" id="KW-0804">Transcription</keyword>
<sequence length="192" mass="22836">MDEQILWKTFLEGNRSSFEAIFNRCYKALFQYGYKITQEQELVDDCIQDLFFELWAGRDRLGEVASVRGYLFRALRYKLLRATKKDTRFSHLDEDHSEHWEGSHESQLILEEQNDAIQKRLSHFMEQLSPRQREAISLRFHNQMGYEEISDVMSISYPAAVNLIYKSLKYLRENMISLPGLLLAFAWLQLLR</sequence>
<dbReference type="InterPro" id="IPR013324">
    <property type="entry name" value="RNA_pol_sigma_r3/r4-like"/>
</dbReference>
<dbReference type="NCBIfam" id="TIGR02937">
    <property type="entry name" value="sigma70-ECF"/>
    <property type="match status" value="1"/>
</dbReference>
<dbReference type="InterPro" id="IPR013249">
    <property type="entry name" value="RNA_pol_sigma70_r4_t2"/>
</dbReference>
<dbReference type="InterPro" id="IPR036388">
    <property type="entry name" value="WH-like_DNA-bd_sf"/>
</dbReference>